<keyword evidence="3" id="KW-0723">Serine/threonine-protein kinase</keyword>
<dbReference type="SMART" id="SM00220">
    <property type="entry name" value="S_TKc"/>
    <property type="match status" value="1"/>
</dbReference>
<feature type="region of interest" description="Disordered" evidence="11">
    <location>
        <begin position="685"/>
        <end position="721"/>
    </location>
</feature>
<evidence type="ECO:0000256" key="6">
    <source>
        <dbReference type="ARBA" id="ARBA00022777"/>
    </source>
</evidence>
<dbReference type="GO" id="GO:0005737">
    <property type="term" value="C:cytoplasm"/>
    <property type="evidence" value="ECO:0007669"/>
    <property type="project" value="TreeGrafter"/>
</dbReference>
<feature type="compositionally biased region" description="Basic and acidic residues" evidence="11">
    <location>
        <begin position="10"/>
        <end position="23"/>
    </location>
</feature>
<evidence type="ECO:0000256" key="7">
    <source>
        <dbReference type="ARBA" id="ARBA00022840"/>
    </source>
</evidence>
<dbReference type="EMBL" id="NAJO01000078">
    <property type="protein sequence ID" value="OQN95816.1"/>
    <property type="molecule type" value="Genomic_DNA"/>
</dbReference>
<evidence type="ECO:0000313" key="13">
    <source>
        <dbReference type="EMBL" id="OQN95816.1"/>
    </source>
</evidence>
<dbReference type="InterPro" id="IPR008271">
    <property type="entry name" value="Ser/Thr_kinase_AS"/>
</dbReference>
<dbReference type="InterPro" id="IPR000719">
    <property type="entry name" value="Prot_kinase_dom"/>
</dbReference>
<evidence type="ECO:0000256" key="11">
    <source>
        <dbReference type="SAM" id="MobiDB-lite"/>
    </source>
</evidence>
<evidence type="ECO:0000256" key="3">
    <source>
        <dbReference type="ARBA" id="ARBA00022527"/>
    </source>
</evidence>
<dbReference type="InterPro" id="IPR050629">
    <property type="entry name" value="STE20/SPS1-PAK"/>
</dbReference>
<feature type="region of interest" description="Disordered" evidence="11">
    <location>
        <begin position="651"/>
        <end position="673"/>
    </location>
</feature>
<keyword evidence="6" id="KW-0418">Kinase</keyword>
<dbReference type="GO" id="GO:0005524">
    <property type="term" value="F:ATP binding"/>
    <property type="evidence" value="ECO:0007669"/>
    <property type="project" value="UniProtKB-UniRule"/>
</dbReference>
<feature type="domain" description="Protein kinase" evidence="12">
    <location>
        <begin position="173"/>
        <end position="443"/>
    </location>
</feature>
<evidence type="ECO:0000313" key="14">
    <source>
        <dbReference type="Proteomes" id="UP000192596"/>
    </source>
</evidence>
<dbReference type="AlphaFoldDB" id="A0A1V8S9K3"/>
<dbReference type="InParanoid" id="A0A1V8S9K3"/>
<evidence type="ECO:0000256" key="8">
    <source>
        <dbReference type="ARBA" id="ARBA00047899"/>
    </source>
</evidence>
<dbReference type="PROSITE" id="PS00108">
    <property type="entry name" value="PROTEIN_KINASE_ST"/>
    <property type="match status" value="1"/>
</dbReference>
<feature type="compositionally biased region" description="Basic and acidic residues" evidence="11">
    <location>
        <begin position="32"/>
        <end position="42"/>
    </location>
</feature>
<evidence type="ECO:0000256" key="4">
    <source>
        <dbReference type="ARBA" id="ARBA00022679"/>
    </source>
</evidence>
<dbReference type="PANTHER" id="PTHR48012">
    <property type="entry name" value="STERILE20-LIKE KINASE, ISOFORM B-RELATED"/>
    <property type="match status" value="1"/>
</dbReference>
<sequence length="1075" mass="118967">MCEQDALAVVERHDPSIGGERARERARKKARREWEKKNEKGPHGWIPEGISESYRDKLIAAGLRKIHQPQPHYDGPIFGFESWFDDVHDHVPRVLPSRRLSIVREDEPPERFPSPSLERRRTYVSNSATRSTMDTSFLIPGGPDRRKQIQDAKDMAQIVARNAERHNTPLPPYQFLELIGKGSFGRVYKCLEKSTSTLVAVKIVNIDDMDFVMPLEQRDETVKDFRKEVTILKQLKDSGARNVNLIHDAFDLHSQLWIISDYCTGGSVRTLMRANTDGGLDERFIIPIARELAVAMKCVHDIDVIHRDIKCTNVYITEEGQIQLGDFGIVGIVEDNSKSKRTTIIGTPWYMPKEMHVEDDSVAAGYGKEIDIWAFGCTVYEMATGMVPNQQVPMEMLASVLDQAPRLEDGSYSDGLRDFVAFCLNSDPRARPVAEQVMSHPYIAGTEAQYPTRRLVTLIERYAAWEYKGGQRTSLFNPGGAAAPLSAEAIDTTEHEETDDWNFSTSDTFRSDFNRRYSQMTYSDQSSAYSDHGSHFDAPAGAGLPPLNTKDLTVAERIQLEHADKSATRGEVSLDRLWNPHSAGYELNTPVDMRQPEVTKVSDLPLRNISVPPAASRESSIMIDLDASPTLDAPRFNFDFDEMPTLKAKARQGSTYHEEDEEPEYNYGQGDTDAAKRATKDWTFPSVSASSKAAAQPKRATMEWSFASAEPAEPDETDTVMNLPPVGGSGATAPGFRPQLKHTATVPLGQFGDYLHDSQPNARIAGHSTTNSPVRNSVGSMIDLDLALDDPSEIVRPSTASSATDTTSSYETSGNPFDLEDDPELMEQDRNRYSAHRQWQSDGGVSNGSRVSLRNMAMHNRGSSLMTPEVDAARRSQVPARAEDVFGYEIDQSYEEAHREPFHSAVPYTAPLGNNNGNWPGFDSNNDDMSPAYSTISVPELGDPNFPGSNRTRTNGASTYLPLSAATDRSRNGANGNTASTRGQQLTFPDITAPSFTALDENASPETLAAELDRILGDLGDSLEATGKALQGAMGMDEDEGNGYEFGHRYRTSDESGFESTTSSFDVRSGDEDGR</sequence>
<evidence type="ECO:0000256" key="1">
    <source>
        <dbReference type="ARBA" id="ARBA00008874"/>
    </source>
</evidence>
<dbReference type="InterPro" id="IPR017441">
    <property type="entry name" value="Protein_kinase_ATP_BS"/>
</dbReference>
<dbReference type="GO" id="GO:0004674">
    <property type="term" value="F:protein serine/threonine kinase activity"/>
    <property type="evidence" value="ECO:0007669"/>
    <property type="project" value="UniProtKB-KW"/>
</dbReference>
<dbReference type="EC" id="2.7.11.1" evidence="2"/>
<dbReference type="Gene3D" id="1.10.510.10">
    <property type="entry name" value="Transferase(Phosphotransferase) domain 1"/>
    <property type="match status" value="1"/>
</dbReference>
<evidence type="ECO:0000256" key="10">
    <source>
        <dbReference type="PROSITE-ProRule" id="PRU10141"/>
    </source>
</evidence>
<dbReference type="PROSITE" id="PS00107">
    <property type="entry name" value="PROTEIN_KINASE_ATP"/>
    <property type="match status" value="1"/>
</dbReference>
<dbReference type="InterPro" id="IPR011009">
    <property type="entry name" value="Kinase-like_dom_sf"/>
</dbReference>
<organism evidence="13 14">
    <name type="scientific">Cryoendolithus antarcticus</name>
    <dbReference type="NCBI Taxonomy" id="1507870"/>
    <lineage>
        <taxon>Eukaryota</taxon>
        <taxon>Fungi</taxon>
        <taxon>Dikarya</taxon>
        <taxon>Ascomycota</taxon>
        <taxon>Pezizomycotina</taxon>
        <taxon>Dothideomycetes</taxon>
        <taxon>Dothideomycetidae</taxon>
        <taxon>Cladosporiales</taxon>
        <taxon>Cladosporiaceae</taxon>
        <taxon>Cryoendolithus</taxon>
    </lineage>
</organism>
<dbReference type="Proteomes" id="UP000192596">
    <property type="component" value="Unassembled WGS sequence"/>
</dbReference>
<comment type="similarity">
    <text evidence="1">Belongs to the protein kinase superfamily. STE Ser/Thr protein kinase family. STE20 subfamily.</text>
</comment>
<feature type="region of interest" description="Disordered" evidence="11">
    <location>
        <begin position="795"/>
        <end position="823"/>
    </location>
</feature>
<dbReference type="STRING" id="1507870.A0A1V8S9K3"/>
<feature type="region of interest" description="Disordered" evidence="11">
    <location>
        <begin position="1033"/>
        <end position="1075"/>
    </location>
</feature>
<feature type="compositionally biased region" description="Low complexity" evidence="11">
    <location>
        <begin position="798"/>
        <end position="813"/>
    </location>
</feature>
<proteinExistence type="inferred from homology"/>
<comment type="caution">
    <text evidence="13">The sequence shown here is derived from an EMBL/GenBank/DDBJ whole genome shotgun (WGS) entry which is preliminary data.</text>
</comment>
<protein>
    <recommendedName>
        <fullName evidence="2">non-specific serine/threonine protein kinase</fullName>
        <ecNumber evidence="2">2.7.11.1</ecNumber>
    </recommendedName>
</protein>
<evidence type="ECO:0000256" key="9">
    <source>
        <dbReference type="ARBA" id="ARBA00048679"/>
    </source>
</evidence>
<feature type="binding site" evidence="10">
    <location>
        <position position="202"/>
    </location>
    <ligand>
        <name>ATP</name>
        <dbReference type="ChEBI" id="CHEBI:30616"/>
    </ligand>
</feature>
<accession>A0A1V8S9K3</accession>
<comment type="catalytic activity">
    <reaction evidence="9">
        <text>L-seryl-[protein] + ATP = O-phospho-L-seryl-[protein] + ADP + H(+)</text>
        <dbReference type="Rhea" id="RHEA:17989"/>
        <dbReference type="Rhea" id="RHEA-COMP:9863"/>
        <dbReference type="Rhea" id="RHEA-COMP:11604"/>
        <dbReference type="ChEBI" id="CHEBI:15378"/>
        <dbReference type="ChEBI" id="CHEBI:29999"/>
        <dbReference type="ChEBI" id="CHEBI:30616"/>
        <dbReference type="ChEBI" id="CHEBI:83421"/>
        <dbReference type="ChEBI" id="CHEBI:456216"/>
        <dbReference type="EC" id="2.7.11.1"/>
    </reaction>
</comment>
<dbReference type="OrthoDB" id="248923at2759"/>
<keyword evidence="4" id="KW-0808">Transferase</keyword>
<gene>
    <name evidence="13" type="ORF">B0A48_18101</name>
</gene>
<keyword evidence="7 10" id="KW-0067">ATP-binding</keyword>
<evidence type="ECO:0000256" key="5">
    <source>
        <dbReference type="ARBA" id="ARBA00022741"/>
    </source>
</evidence>
<dbReference type="Pfam" id="PF00069">
    <property type="entry name" value="Pkinase"/>
    <property type="match status" value="1"/>
</dbReference>
<name>A0A1V8S9K3_9PEZI</name>
<evidence type="ECO:0000256" key="2">
    <source>
        <dbReference type="ARBA" id="ARBA00012513"/>
    </source>
</evidence>
<dbReference type="Gene3D" id="3.30.200.20">
    <property type="entry name" value="Phosphorylase Kinase, domain 1"/>
    <property type="match status" value="1"/>
</dbReference>
<dbReference type="PANTHER" id="PTHR48012:SF10">
    <property type="entry name" value="FI20177P1"/>
    <property type="match status" value="1"/>
</dbReference>
<keyword evidence="14" id="KW-1185">Reference proteome</keyword>
<dbReference type="PROSITE" id="PS50011">
    <property type="entry name" value="PROTEIN_KINASE_DOM"/>
    <property type="match status" value="1"/>
</dbReference>
<keyword evidence="5 10" id="KW-0547">Nucleotide-binding</keyword>
<comment type="catalytic activity">
    <reaction evidence="8">
        <text>L-threonyl-[protein] + ATP = O-phospho-L-threonyl-[protein] + ADP + H(+)</text>
        <dbReference type="Rhea" id="RHEA:46608"/>
        <dbReference type="Rhea" id="RHEA-COMP:11060"/>
        <dbReference type="Rhea" id="RHEA-COMP:11605"/>
        <dbReference type="ChEBI" id="CHEBI:15378"/>
        <dbReference type="ChEBI" id="CHEBI:30013"/>
        <dbReference type="ChEBI" id="CHEBI:30616"/>
        <dbReference type="ChEBI" id="CHEBI:61977"/>
        <dbReference type="ChEBI" id="CHEBI:456216"/>
        <dbReference type="EC" id="2.7.11.1"/>
    </reaction>
</comment>
<dbReference type="SUPFAM" id="SSF56112">
    <property type="entry name" value="Protein kinase-like (PK-like)"/>
    <property type="match status" value="1"/>
</dbReference>
<evidence type="ECO:0000259" key="12">
    <source>
        <dbReference type="PROSITE" id="PS50011"/>
    </source>
</evidence>
<reference evidence="14" key="1">
    <citation type="submission" date="2017-03" db="EMBL/GenBank/DDBJ databases">
        <title>Genomes of endolithic fungi from Antarctica.</title>
        <authorList>
            <person name="Coleine C."/>
            <person name="Masonjones S."/>
            <person name="Stajich J.E."/>
        </authorList>
    </citation>
    <scope>NUCLEOTIDE SEQUENCE [LARGE SCALE GENOMIC DNA]</scope>
    <source>
        <strain evidence="14">CCFEE 5527</strain>
    </source>
</reference>
<feature type="region of interest" description="Disordered" evidence="11">
    <location>
        <begin position="1"/>
        <end position="48"/>
    </location>
</feature>